<dbReference type="OrthoDB" id="10066429at2759"/>
<keyword evidence="3" id="KW-0337">GPI-anchor biosynthesis</keyword>
<feature type="transmembrane region" description="Helical" evidence="11">
    <location>
        <begin position="68"/>
        <end position="87"/>
    </location>
</feature>
<dbReference type="AlphaFoldDB" id="A0A2T9Z750"/>
<keyword evidence="6 11" id="KW-0812">Transmembrane</keyword>
<evidence type="ECO:0000256" key="8">
    <source>
        <dbReference type="ARBA" id="ARBA00022989"/>
    </source>
</evidence>
<keyword evidence="7 11" id="KW-0256">Endoplasmic reticulum</keyword>
<dbReference type="EMBL" id="MBFS01001994">
    <property type="protein sequence ID" value="PVV00429.1"/>
    <property type="molecule type" value="Genomic_DNA"/>
</dbReference>
<keyword evidence="9 11" id="KW-0472">Membrane</keyword>
<feature type="transmembrane region" description="Helical" evidence="11">
    <location>
        <begin position="147"/>
        <end position="174"/>
    </location>
</feature>
<dbReference type="Proteomes" id="UP000245609">
    <property type="component" value="Unassembled WGS sequence"/>
</dbReference>
<dbReference type="EC" id="2.4.1.-" evidence="11"/>
<keyword evidence="5" id="KW-0808">Transferase</keyword>
<feature type="non-terminal residue" evidence="12">
    <location>
        <position position="415"/>
    </location>
</feature>
<reference evidence="12 13" key="1">
    <citation type="journal article" date="2018" name="MBio">
        <title>Comparative Genomics Reveals the Core Gene Toolbox for the Fungus-Insect Symbiosis.</title>
        <authorList>
            <person name="Wang Y."/>
            <person name="Stata M."/>
            <person name="Wang W."/>
            <person name="Stajich J.E."/>
            <person name="White M.M."/>
            <person name="Moncalvo J.M."/>
        </authorList>
    </citation>
    <scope>NUCLEOTIDE SEQUENCE [LARGE SCALE GENOMIC DNA]</scope>
    <source>
        <strain evidence="12 13">SC-DP-2</strain>
    </source>
</reference>
<gene>
    <name evidence="12" type="ORF">BB560_005187</name>
</gene>
<evidence type="ECO:0000256" key="11">
    <source>
        <dbReference type="RuleBase" id="RU363075"/>
    </source>
</evidence>
<feature type="non-terminal residue" evidence="12">
    <location>
        <position position="1"/>
    </location>
</feature>
<dbReference type="InterPro" id="IPR005599">
    <property type="entry name" value="GPI_mannosylTrfase"/>
</dbReference>
<evidence type="ECO:0000313" key="13">
    <source>
        <dbReference type="Proteomes" id="UP000245609"/>
    </source>
</evidence>
<sequence length="415" mass="47368">LTKPNLITMVKYKRIYYFLLLVRFLAIFLPGYIHPDQFFQGPEVSAGDLLSIPVIRTWEFDPDLPCRSILPIFLTSGVPILIFKLLSGLELQNIFSVYLLHFNLGFDYQAIINFSKYLSLLIIMSFANKPEAHKYKVLCLLSISYPMLTFMTSTFSNSFETVILVLIFACLSYVEYVHNYILSLNGLICNKVQQNIQNAQDKDFQASGQPQFPANVQTSLPPLEMDLIPLVFTFLGLLIGIGPFIRPTFIFYAASPLFVILFLAAKTFSCNWKYLFMLAVFFGVSLSLSILSCIIIDTLYFNKTNNILSLKEILLNPSITPYNNFLYNSNEANLKLHGIHPRYLHSLVNLPLLFGPSIFILYKLCYSLYFEGRNSNKDSATEKSPNKNKVSKKKLLSKDNNTCVSELVYLKFTAF</sequence>
<evidence type="ECO:0000256" key="10">
    <source>
        <dbReference type="ARBA" id="ARBA00038466"/>
    </source>
</evidence>
<proteinExistence type="inferred from homology"/>
<evidence type="ECO:0000256" key="2">
    <source>
        <dbReference type="ARBA" id="ARBA00004687"/>
    </source>
</evidence>
<evidence type="ECO:0000256" key="3">
    <source>
        <dbReference type="ARBA" id="ARBA00022502"/>
    </source>
</evidence>
<feature type="transmembrane region" description="Helical" evidence="11">
    <location>
        <begin position="108"/>
        <end position="127"/>
    </location>
</feature>
<feature type="transmembrane region" description="Helical" evidence="11">
    <location>
        <begin position="350"/>
        <end position="369"/>
    </location>
</feature>
<evidence type="ECO:0000256" key="6">
    <source>
        <dbReference type="ARBA" id="ARBA00022692"/>
    </source>
</evidence>
<organism evidence="12 13">
    <name type="scientific">Smittium megazygosporum</name>
    <dbReference type="NCBI Taxonomy" id="133381"/>
    <lineage>
        <taxon>Eukaryota</taxon>
        <taxon>Fungi</taxon>
        <taxon>Fungi incertae sedis</taxon>
        <taxon>Zoopagomycota</taxon>
        <taxon>Kickxellomycotina</taxon>
        <taxon>Harpellomycetes</taxon>
        <taxon>Harpellales</taxon>
        <taxon>Legeriomycetaceae</taxon>
        <taxon>Smittium</taxon>
    </lineage>
</organism>
<evidence type="ECO:0000256" key="4">
    <source>
        <dbReference type="ARBA" id="ARBA00022676"/>
    </source>
</evidence>
<name>A0A2T9Z750_9FUNG</name>
<dbReference type="Pfam" id="PF03901">
    <property type="entry name" value="Glyco_transf_22"/>
    <property type="match status" value="1"/>
</dbReference>
<keyword evidence="13" id="KW-1185">Reference proteome</keyword>
<feature type="transmembrane region" description="Helical" evidence="11">
    <location>
        <begin position="251"/>
        <end position="268"/>
    </location>
</feature>
<comment type="pathway">
    <text evidence="2">Glycolipid biosynthesis; glycosylphosphatidylinositol-anchor biosynthesis.</text>
</comment>
<feature type="transmembrane region" description="Helical" evidence="11">
    <location>
        <begin position="275"/>
        <end position="301"/>
    </location>
</feature>
<dbReference type="GO" id="GO:0006506">
    <property type="term" value="P:GPI anchor biosynthetic process"/>
    <property type="evidence" value="ECO:0007669"/>
    <property type="project" value="UniProtKB-KW"/>
</dbReference>
<feature type="transmembrane region" description="Helical" evidence="11">
    <location>
        <begin position="227"/>
        <end position="245"/>
    </location>
</feature>
<protein>
    <recommendedName>
        <fullName evidence="11">Mannosyltransferase</fullName>
        <ecNumber evidence="11">2.4.1.-</ecNumber>
    </recommendedName>
</protein>
<comment type="subcellular location">
    <subcellularLocation>
        <location evidence="1 11">Endoplasmic reticulum membrane</location>
        <topology evidence="1 11">Multi-pass membrane protein</topology>
    </subcellularLocation>
</comment>
<comment type="similarity">
    <text evidence="10">Belongs to the glycosyltransferase 22 family. PIGZ subfamily.</text>
</comment>
<feature type="transmembrane region" description="Helical" evidence="11">
    <location>
        <begin position="15"/>
        <end position="33"/>
    </location>
</feature>
<evidence type="ECO:0000256" key="9">
    <source>
        <dbReference type="ARBA" id="ARBA00023136"/>
    </source>
</evidence>
<dbReference type="GO" id="GO:0005789">
    <property type="term" value="C:endoplasmic reticulum membrane"/>
    <property type="evidence" value="ECO:0007669"/>
    <property type="project" value="UniProtKB-SubCell"/>
</dbReference>
<dbReference type="PANTHER" id="PTHR22760:SF3">
    <property type="entry name" value="GPI MANNOSYLTRANSFERASE 4"/>
    <property type="match status" value="1"/>
</dbReference>
<keyword evidence="4 11" id="KW-0328">Glycosyltransferase</keyword>
<dbReference type="GO" id="GO:0000026">
    <property type="term" value="F:alpha-1,2-mannosyltransferase activity"/>
    <property type="evidence" value="ECO:0007669"/>
    <property type="project" value="TreeGrafter"/>
</dbReference>
<keyword evidence="8 11" id="KW-1133">Transmembrane helix</keyword>
<accession>A0A2T9Z750</accession>
<comment type="caution">
    <text evidence="12">The sequence shown here is derived from an EMBL/GenBank/DDBJ whole genome shotgun (WGS) entry which is preliminary data.</text>
</comment>
<evidence type="ECO:0000256" key="5">
    <source>
        <dbReference type="ARBA" id="ARBA00022679"/>
    </source>
</evidence>
<evidence type="ECO:0000256" key="1">
    <source>
        <dbReference type="ARBA" id="ARBA00004477"/>
    </source>
</evidence>
<dbReference type="PANTHER" id="PTHR22760">
    <property type="entry name" value="GLYCOSYLTRANSFERASE"/>
    <property type="match status" value="1"/>
</dbReference>
<evidence type="ECO:0000313" key="12">
    <source>
        <dbReference type="EMBL" id="PVV00429.1"/>
    </source>
</evidence>
<evidence type="ECO:0000256" key="7">
    <source>
        <dbReference type="ARBA" id="ARBA00022824"/>
    </source>
</evidence>